<gene>
    <name evidence="2" type="ORF">QR680_008191</name>
</gene>
<dbReference type="AlphaFoldDB" id="A0AA39M7M6"/>
<comment type="caution">
    <text evidence="2">The sequence shown here is derived from an EMBL/GenBank/DDBJ whole genome shotgun (WGS) entry which is preliminary data.</text>
</comment>
<protein>
    <submittedName>
        <fullName evidence="2">Uncharacterized protein</fullName>
    </submittedName>
</protein>
<accession>A0AA39M7M6</accession>
<sequence>MTGFSLRSPLFALCLAAYVLYVAVAGGQKKDADVVTEISINEHFVFKWGMRYLCNNSYYNVTSKTLVETKPCPTLEKDTLNHHHRHRFDMRLVRVKNLKNRMALEIEHISPTFEYIRHKHRFPGPLCNIDYEFINDKPFCDEVPREKSVCANANLLLFEFKKGWQARFHYDSLVIYTPMVAENPIKFSIDDDQCKCRNFVSHSCSSTDTHIANKNVILAYDPRGRLGHVHGVGSMAELVNGNVIHVKEMCPESGMCATPVNVTTENFTTENPAMEKPVTMKPQNLTIPNLTNPNLTMPNLTNPNLTMPNLTNPNSTQTP</sequence>
<feature type="chain" id="PRO_5041392868" evidence="1">
    <location>
        <begin position="28"/>
        <end position="319"/>
    </location>
</feature>
<reference evidence="2" key="1">
    <citation type="submission" date="2023-06" db="EMBL/GenBank/DDBJ databases">
        <title>Genomic analysis of the entomopathogenic nematode Steinernema hermaphroditum.</title>
        <authorList>
            <person name="Schwarz E.M."/>
            <person name="Heppert J.K."/>
            <person name="Baniya A."/>
            <person name="Schwartz H.T."/>
            <person name="Tan C.-H."/>
            <person name="Antoshechkin I."/>
            <person name="Sternberg P.W."/>
            <person name="Goodrich-Blair H."/>
            <person name="Dillman A.R."/>
        </authorList>
    </citation>
    <scope>NUCLEOTIDE SEQUENCE</scope>
    <source>
        <strain evidence="2">PS9179</strain>
        <tissue evidence="2">Whole animal</tissue>
    </source>
</reference>
<organism evidence="2 3">
    <name type="scientific">Steinernema hermaphroditum</name>
    <dbReference type="NCBI Taxonomy" id="289476"/>
    <lineage>
        <taxon>Eukaryota</taxon>
        <taxon>Metazoa</taxon>
        <taxon>Ecdysozoa</taxon>
        <taxon>Nematoda</taxon>
        <taxon>Chromadorea</taxon>
        <taxon>Rhabditida</taxon>
        <taxon>Tylenchina</taxon>
        <taxon>Panagrolaimomorpha</taxon>
        <taxon>Strongyloidoidea</taxon>
        <taxon>Steinernematidae</taxon>
        <taxon>Steinernema</taxon>
    </lineage>
</organism>
<keyword evidence="3" id="KW-1185">Reference proteome</keyword>
<feature type="signal peptide" evidence="1">
    <location>
        <begin position="1"/>
        <end position="27"/>
    </location>
</feature>
<dbReference type="Proteomes" id="UP001175271">
    <property type="component" value="Unassembled WGS sequence"/>
</dbReference>
<name>A0AA39M7M6_9BILA</name>
<proteinExistence type="predicted"/>
<evidence type="ECO:0000313" key="3">
    <source>
        <dbReference type="Proteomes" id="UP001175271"/>
    </source>
</evidence>
<evidence type="ECO:0000256" key="1">
    <source>
        <dbReference type="SAM" id="SignalP"/>
    </source>
</evidence>
<evidence type="ECO:0000313" key="2">
    <source>
        <dbReference type="EMBL" id="KAK0423530.1"/>
    </source>
</evidence>
<dbReference type="EMBL" id="JAUCMV010000001">
    <property type="protein sequence ID" value="KAK0423530.1"/>
    <property type="molecule type" value="Genomic_DNA"/>
</dbReference>
<keyword evidence="1" id="KW-0732">Signal</keyword>